<dbReference type="GO" id="GO:0016020">
    <property type="term" value="C:membrane"/>
    <property type="evidence" value="ECO:0007669"/>
    <property type="project" value="TreeGrafter"/>
</dbReference>
<evidence type="ECO:0000259" key="4">
    <source>
        <dbReference type="SMART" id="SM00822"/>
    </source>
</evidence>
<dbReference type="Gene3D" id="3.40.50.720">
    <property type="entry name" value="NAD(P)-binding Rossmann-like Domain"/>
    <property type="match status" value="1"/>
</dbReference>
<organism evidence="5 6">
    <name type="scientific">Archangium gephyra</name>
    <dbReference type="NCBI Taxonomy" id="48"/>
    <lineage>
        <taxon>Bacteria</taxon>
        <taxon>Pseudomonadati</taxon>
        <taxon>Myxococcota</taxon>
        <taxon>Myxococcia</taxon>
        <taxon>Myxococcales</taxon>
        <taxon>Cystobacterineae</taxon>
        <taxon>Archangiaceae</taxon>
        <taxon>Archangium</taxon>
    </lineage>
</organism>
<dbReference type="InterPro" id="IPR036291">
    <property type="entry name" value="NAD(P)-bd_dom_sf"/>
</dbReference>
<evidence type="ECO:0000256" key="1">
    <source>
        <dbReference type="ARBA" id="ARBA00006484"/>
    </source>
</evidence>
<dbReference type="Pfam" id="PF00106">
    <property type="entry name" value="adh_short"/>
    <property type="match status" value="1"/>
</dbReference>
<name>A0A2W5TQC5_9BACT</name>
<evidence type="ECO:0000313" key="6">
    <source>
        <dbReference type="Proteomes" id="UP000249061"/>
    </source>
</evidence>
<dbReference type="PRINTS" id="PR00081">
    <property type="entry name" value="GDHRDH"/>
</dbReference>
<dbReference type="InterPro" id="IPR057326">
    <property type="entry name" value="KR_dom"/>
</dbReference>
<evidence type="ECO:0000313" key="5">
    <source>
        <dbReference type="EMBL" id="PZR13585.1"/>
    </source>
</evidence>
<keyword evidence="2" id="KW-0560">Oxidoreductase</keyword>
<protein>
    <submittedName>
        <fullName evidence="5">Acetoin dehydrogenase</fullName>
    </submittedName>
</protein>
<evidence type="ECO:0000256" key="2">
    <source>
        <dbReference type="ARBA" id="ARBA00023002"/>
    </source>
</evidence>
<sequence length="262" mass="28530">MTTPVAVITGASSGIGRALAQRLDGEGYDLVLCDVNEPGLRETQALLKRGSQRVTLDVSRRADVQAMAADVIATHGRVDLVINNAGVSVDCSIAEVGYDDFEWLFGINFWGVVYGTKAFLPTMLEQKSGTIVNISSVFGLMAYPRQGTYNASKFAVRGFTEALWFELEGTGVEAVSVHPGGIKTNIVRSARVKAEARDKLVTDFDKMARTSPEQAAETIMRGVYEKKRRVLIGADAHAISLLSRLMPDSYPSVVRSIDKRVR</sequence>
<dbReference type="EMBL" id="QFQP01000009">
    <property type="protein sequence ID" value="PZR13585.1"/>
    <property type="molecule type" value="Genomic_DNA"/>
</dbReference>
<evidence type="ECO:0000256" key="3">
    <source>
        <dbReference type="RuleBase" id="RU000363"/>
    </source>
</evidence>
<dbReference type="FunFam" id="3.40.50.720:FF:000084">
    <property type="entry name" value="Short-chain dehydrogenase reductase"/>
    <property type="match status" value="1"/>
</dbReference>
<dbReference type="GO" id="GO:0016491">
    <property type="term" value="F:oxidoreductase activity"/>
    <property type="evidence" value="ECO:0007669"/>
    <property type="project" value="UniProtKB-KW"/>
</dbReference>
<comment type="caution">
    <text evidence="5">The sequence shown here is derived from an EMBL/GenBank/DDBJ whole genome shotgun (WGS) entry which is preliminary data.</text>
</comment>
<dbReference type="PRINTS" id="PR00080">
    <property type="entry name" value="SDRFAMILY"/>
</dbReference>
<proteinExistence type="inferred from homology"/>
<feature type="domain" description="Ketoreductase" evidence="4">
    <location>
        <begin position="4"/>
        <end position="185"/>
    </location>
</feature>
<dbReference type="SMART" id="SM00822">
    <property type="entry name" value="PKS_KR"/>
    <property type="match status" value="1"/>
</dbReference>
<gene>
    <name evidence="5" type="ORF">DI536_12615</name>
</gene>
<dbReference type="PANTHER" id="PTHR44196">
    <property type="entry name" value="DEHYDROGENASE/REDUCTASE SDR FAMILY MEMBER 7B"/>
    <property type="match status" value="1"/>
</dbReference>
<reference evidence="5 6" key="1">
    <citation type="submission" date="2017-08" db="EMBL/GenBank/DDBJ databases">
        <title>Infants hospitalized years apart are colonized by the same room-sourced microbial strains.</title>
        <authorList>
            <person name="Brooks B."/>
            <person name="Olm M.R."/>
            <person name="Firek B.A."/>
            <person name="Baker R."/>
            <person name="Thomas B.C."/>
            <person name="Morowitz M.J."/>
            <person name="Banfield J.F."/>
        </authorList>
    </citation>
    <scope>NUCLEOTIDE SEQUENCE [LARGE SCALE GENOMIC DNA]</scope>
    <source>
        <strain evidence="5">S2_003_000_R2_14</strain>
    </source>
</reference>
<dbReference type="AlphaFoldDB" id="A0A2W5TQC5"/>
<accession>A0A2W5TQC5</accession>
<dbReference type="SUPFAM" id="SSF51735">
    <property type="entry name" value="NAD(P)-binding Rossmann-fold domains"/>
    <property type="match status" value="1"/>
</dbReference>
<comment type="similarity">
    <text evidence="1 3">Belongs to the short-chain dehydrogenases/reductases (SDR) family.</text>
</comment>
<dbReference type="PANTHER" id="PTHR44196:SF1">
    <property type="entry name" value="DEHYDROGENASE_REDUCTASE SDR FAMILY MEMBER 7B"/>
    <property type="match status" value="1"/>
</dbReference>
<dbReference type="CDD" id="cd05233">
    <property type="entry name" value="SDR_c"/>
    <property type="match status" value="1"/>
</dbReference>
<dbReference type="Proteomes" id="UP000249061">
    <property type="component" value="Unassembled WGS sequence"/>
</dbReference>
<dbReference type="InterPro" id="IPR002347">
    <property type="entry name" value="SDR_fam"/>
</dbReference>